<dbReference type="AlphaFoldDB" id="V4AS43"/>
<dbReference type="PROSITE" id="PS50125">
    <property type="entry name" value="GUANYLATE_CYCLASE_2"/>
    <property type="match status" value="1"/>
</dbReference>
<dbReference type="OMA" id="YTAEKVR"/>
<dbReference type="Pfam" id="PF07701">
    <property type="entry name" value="HNOBA"/>
    <property type="match status" value="1"/>
</dbReference>
<dbReference type="GO" id="GO:0020037">
    <property type="term" value="F:heme binding"/>
    <property type="evidence" value="ECO:0007669"/>
    <property type="project" value="InterPro"/>
</dbReference>
<dbReference type="PANTHER" id="PTHR45655">
    <property type="entry name" value="GUANYLATE CYCLASE SOLUBLE SUBUNIT BETA-2"/>
    <property type="match status" value="1"/>
</dbReference>
<keyword evidence="10" id="KW-1185">Reference proteome</keyword>
<dbReference type="InterPro" id="IPR042463">
    <property type="entry name" value="HNOB_dom_associated_sf"/>
</dbReference>
<dbReference type="GO" id="GO:0070482">
    <property type="term" value="P:response to oxygen levels"/>
    <property type="evidence" value="ECO:0007669"/>
    <property type="project" value="TreeGrafter"/>
</dbReference>
<evidence type="ECO:0000256" key="4">
    <source>
        <dbReference type="ARBA" id="ARBA00022741"/>
    </source>
</evidence>
<dbReference type="PANTHER" id="PTHR45655:SF5">
    <property type="entry name" value="SOLUBLE GUANYLATE CYCLASE 89DA-RELATED"/>
    <property type="match status" value="1"/>
</dbReference>
<evidence type="ECO:0000256" key="2">
    <source>
        <dbReference type="ARBA" id="ARBA00012202"/>
    </source>
</evidence>
<dbReference type="SMART" id="SM00044">
    <property type="entry name" value="CYCc"/>
    <property type="match status" value="1"/>
</dbReference>
<proteinExistence type="predicted"/>
<dbReference type="Pfam" id="PF07700">
    <property type="entry name" value="HNOB"/>
    <property type="match status" value="1"/>
</dbReference>
<evidence type="ECO:0000259" key="8">
    <source>
        <dbReference type="PROSITE" id="PS50125"/>
    </source>
</evidence>
<dbReference type="GeneID" id="20229815"/>
<keyword evidence="7" id="KW-0141">cGMP biosynthesis</keyword>
<dbReference type="Gene3D" id="3.90.1520.10">
    <property type="entry name" value="H-NOX domain"/>
    <property type="match status" value="1"/>
</dbReference>
<keyword evidence="4" id="KW-0547">Nucleotide-binding</keyword>
<evidence type="ECO:0000256" key="3">
    <source>
        <dbReference type="ARBA" id="ARBA00022490"/>
    </source>
</evidence>
<organism evidence="9 10">
    <name type="scientific">Lottia gigantea</name>
    <name type="common">Giant owl limpet</name>
    <dbReference type="NCBI Taxonomy" id="225164"/>
    <lineage>
        <taxon>Eukaryota</taxon>
        <taxon>Metazoa</taxon>
        <taxon>Spiralia</taxon>
        <taxon>Lophotrochozoa</taxon>
        <taxon>Mollusca</taxon>
        <taxon>Gastropoda</taxon>
        <taxon>Patellogastropoda</taxon>
        <taxon>Lottioidea</taxon>
        <taxon>Lottiidae</taxon>
        <taxon>Lottia</taxon>
    </lineage>
</organism>
<keyword evidence="5" id="KW-0342">GTP-binding</keyword>
<dbReference type="KEGG" id="lgi:LOTGIDRAFT_104058"/>
<dbReference type="GO" id="GO:0004383">
    <property type="term" value="F:guanylate cyclase activity"/>
    <property type="evidence" value="ECO:0007669"/>
    <property type="project" value="UniProtKB-EC"/>
</dbReference>
<evidence type="ECO:0000313" key="9">
    <source>
        <dbReference type="EMBL" id="ESO97685.1"/>
    </source>
</evidence>
<dbReference type="STRING" id="225164.V4AS43"/>
<accession>V4AS43</accession>
<dbReference type="InterPro" id="IPR011644">
    <property type="entry name" value="Heme_NO-bd"/>
</dbReference>
<dbReference type="OrthoDB" id="1890790at2759"/>
<comment type="subcellular location">
    <subcellularLocation>
        <location evidence="1">Cytoplasm</location>
    </subcellularLocation>
</comment>
<dbReference type="InterPro" id="IPR038158">
    <property type="entry name" value="H-NOX_domain_sf"/>
</dbReference>
<reference evidence="9 10" key="1">
    <citation type="journal article" date="2013" name="Nature">
        <title>Insights into bilaterian evolution from three spiralian genomes.</title>
        <authorList>
            <person name="Simakov O."/>
            <person name="Marletaz F."/>
            <person name="Cho S.J."/>
            <person name="Edsinger-Gonzales E."/>
            <person name="Havlak P."/>
            <person name="Hellsten U."/>
            <person name="Kuo D.H."/>
            <person name="Larsson T."/>
            <person name="Lv J."/>
            <person name="Arendt D."/>
            <person name="Savage R."/>
            <person name="Osoegawa K."/>
            <person name="de Jong P."/>
            <person name="Grimwood J."/>
            <person name="Chapman J.A."/>
            <person name="Shapiro H."/>
            <person name="Aerts A."/>
            <person name="Otillar R.P."/>
            <person name="Terry A.Y."/>
            <person name="Boore J.L."/>
            <person name="Grigoriev I.V."/>
            <person name="Lindberg D.R."/>
            <person name="Seaver E.C."/>
            <person name="Weisblat D.A."/>
            <person name="Putnam N.H."/>
            <person name="Rokhsar D.S."/>
        </authorList>
    </citation>
    <scope>NUCLEOTIDE SEQUENCE [LARGE SCALE GENOMIC DNA]</scope>
</reference>
<dbReference type="Gene3D" id="6.10.250.780">
    <property type="match status" value="1"/>
</dbReference>
<dbReference type="InterPro" id="IPR001054">
    <property type="entry name" value="A/G_cyclase"/>
</dbReference>
<dbReference type="FunFam" id="3.30.70.1230:FF:000030">
    <property type="entry name" value="Si:ch211-215j19.12"/>
    <property type="match status" value="1"/>
</dbReference>
<evidence type="ECO:0000256" key="1">
    <source>
        <dbReference type="ARBA" id="ARBA00004496"/>
    </source>
</evidence>
<dbReference type="GO" id="GO:0008074">
    <property type="term" value="C:guanylate cyclase complex, soluble"/>
    <property type="evidence" value="ECO:0007669"/>
    <property type="project" value="TreeGrafter"/>
</dbReference>
<dbReference type="SUPFAM" id="SSF55073">
    <property type="entry name" value="Nucleotide cyclase"/>
    <property type="match status" value="1"/>
</dbReference>
<dbReference type="InterPro" id="IPR024096">
    <property type="entry name" value="NO_sig/Golgi_transp_ligand-bd"/>
</dbReference>
<protein>
    <recommendedName>
        <fullName evidence="2">guanylate cyclase</fullName>
        <ecNumber evidence="2">4.6.1.2</ecNumber>
    </recommendedName>
</protein>
<evidence type="ECO:0000256" key="7">
    <source>
        <dbReference type="ARBA" id="ARBA00023293"/>
    </source>
</evidence>
<feature type="domain" description="Guanylate cyclase" evidence="8">
    <location>
        <begin position="416"/>
        <end position="545"/>
    </location>
</feature>
<sequence length="616" mass="70783">MYGLLFESIQHFIQLDYGEEAWQQILEHAGIKNMVFTTHKIYRDQIMLDLAASASHVVQDKTSEEYLGYFGTCFVDFCASYGYDKILRTAGRNYRDFLIGIDNLHETIRFSYPKLKSPSFIVESEDANGCTLIYRSVRQGYTSYVAGQLSHCAKKFYNVDVKVTLKENVVKNNRTNATFRLEFDNKGYDHVKKAAICPEYRTVLGATFLKLFPFCILFDEKFVIQHVGESLANLIGNVTKTKLEDHFSLRRPLFDFTWENILSLQKVIFELEAVNKFELPQNKSSSSKKSSHSKKLLLKGQMKLLKEWKMVAFLCTPLITNLEDMQKMGLYINDLNMFDNSREMVLKGWHNASQLEHRVDQQVAASKKIEENLKQQEQWRRKGDLLLYSMMPITIAKRLKNGEDPINTCETFDCVTIMFCYFVGFDEMCGRASPLQVVEFINNVFIVFDDVVDRHKAFKVETLGDAIYMVAGGVPDRQPGHTERLANLSLEFVEKASAFKDPLSGTNLQARIGMHIGSIAAGLVGRKTSQYCLFGDTVNTASRMQSYGEAGKIHISEPCKEYLQDKGFIIKYRGYLEVKGKGLQTTYWLEGREDEEELHNKLIQTDLRKYTRKPPR</sequence>
<dbReference type="CTD" id="20229815"/>
<dbReference type="HOGENOM" id="CLU_011614_4_1_1"/>
<dbReference type="EMBL" id="KB201304">
    <property type="protein sequence ID" value="ESO97685.1"/>
    <property type="molecule type" value="Genomic_DNA"/>
</dbReference>
<dbReference type="SUPFAM" id="SSF111126">
    <property type="entry name" value="Ligand-binding domain in the NO signalling and Golgi transport"/>
    <property type="match status" value="1"/>
</dbReference>
<dbReference type="EC" id="4.6.1.2" evidence="2"/>
<dbReference type="InterPro" id="IPR029787">
    <property type="entry name" value="Nucleotide_cyclase"/>
</dbReference>
<dbReference type="Gene3D" id="3.30.70.1230">
    <property type="entry name" value="Nucleotide cyclase"/>
    <property type="match status" value="1"/>
</dbReference>
<dbReference type="Proteomes" id="UP000030746">
    <property type="component" value="Unassembled WGS sequence"/>
</dbReference>
<keyword evidence="6" id="KW-0456">Lyase</keyword>
<name>V4AS43_LOTGI</name>
<dbReference type="Pfam" id="PF00211">
    <property type="entry name" value="Guanylate_cyc"/>
    <property type="match status" value="1"/>
</dbReference>
<evidence type="ECO:0000313" key="10">
    <source>
        <dbReference type="Proteomes" id="UP000030746"/>
    </source>
</evidence>
<dbReference type="RefSeq" id="XP_009051540.1">
    <property type="nucleotide sequence ID" value="XM_009053292.1"/>
</dbReference>
<evidence type="ECO:0000256" key="5">
    <source>
        <dbReference type="ARBA" id="ARBA00023134"/>
    </source>
</evidence>
<dbReference type="InterPro" id="IPR011645">
    <property type="entry name" value="HNOB_dom_associated"/>
</dbReference>
<evidence type="ECO:0000256" key="6">
    <source>
        <dbReference type="ARBA" id="ARBA00023239"/>
    </source>
</evidence>
<dbReference type="CDD" id="cd07302">
    <property type="entry name" value="CHD"/>
    <property type="match status" value="1"/>
</dbReference>
<keyword evidence="3" id="KW-0963">Cytoplasm</keyword>
<gene>
    <name evidence="9" type="ORF">LOTGIDRAFT_104058</name>
</gene>
<dbReference type="GO" id="GO:0019934">
    <property type="term" value="P:cGMP-mediated signaling"/>
    <property type="evidence" value="ECO:0007669"/>
    <property type="project" value="TreeGrafter"/>
</dbReference>
<dbReference type="Gene3D" id="3.30.450.260">
    <property type="entry name" value="Haem NO binding associated domain"/>
    <property type="match status" value="1"/>
</dbReference>
<dbReference type="GO" id="GO:0005525">
    <property type="term" value="F:GTP binding"/>
    <property type="evidence" value="ECO:0007669"/>
    <property type="project" value="UniProtKB-KW"/>
</dbReference>